<accession>A0A291M0B6</accession>
<sequence>MQEPSKTVLRLTALPARRPTEFTLEPDQAARRKLARELELTELSKLRFSGTLRPVGRNDWQLDGTLGATVEQPCGVTLAPVRTRIDETVRRRYSDSYTAPDETEAEVPEDDTLEPLPETVDLNAVMAEALTLAVPAFPRAPGAELGAQVFAPEGVEPLTEEKVKPFAALADLKKKLGNGDDTGNGGAA</sequence>
<dbReference type="Pfam" id="PF02620">
    <property type="entry name" value="YceD"/>
    <property type="match status" value="1"/>
</dbReference>
<dbReference type="InterPro" id="IPR003772">
    <property type="entry name" value="YceD"/>
</dbReference>
<proteinExistence type="predicted"/>
<feature type="compositionally biased region" description="Acidic residues" evidence="1">
    <location>
        <begin position="101"/>
        <end position="113"/>
    </location>
</feature>
<organism evidence="2 3">
    <name type="scientific">Pacificitalea manganoxidans</name>
    <dbReference type="NCBI Taxonomy" id="1411902"/>
    <lineage>
        <taxon>Bacteria</taxon>
        <taxon>Pseudomonadati</taxon>
        <taxon>Pseudomonadota</taxon>
        <taxon>Alphaproteobacteria</taxon>
        <taxon>Rhodobacterales</taxon>
        <taxon>Paracoccaceae</taxon>
        <taxon>Pacificitalea</taxon>
    </lineage>
</organism>
<keyword evidence="3" id="KW-1185">Reference proteome</keyword>
<evidence type="ECO:0000256" key="1">
    <source>
        <dbReference type="SAM" id="MobiDB-lite"/>
    </source>
</evidence>
<name>A0A291M0B6_9RHOB</name>
<dbReference type="RefSeq" id="WP_097373584.1">
    <property type="nucleotide sequence ID" value="NZ_CP021404.1"/>
</dbReference>
<evidence type="ECO:0000313" key="2">
    <source>
        <dbReference type="EMBL" id="ATI42443.1"/>
    </source>
</evidence>
<dbReference type="Proteomes" id="UP000219050">
    <property type="component" value="Chromosome"/>
</dbReference>
<protein>
    <recommendedName>
        <fullName evidence="4">DUF177 domain-containing protein</fullName>
    </recommendedName>
</protein>
<dbReference type="AlphaFoldDB" id="A0A291M0B6"/>
<evidence type="ECO:0000313" key="3">
    <source>
        <dbReference type="Proteomes" id="UP000219050"/>
    </source>
</evidence>
<dbReference type="KEGG" id="cmag:CBW24_10785"/>
<dbReference type="OrthoDB" id="8443793at2"/>
<gene>
    <name evidence="2" type="ORF">CBW24_10785</name>
</gene>
<reference evidence="2 3" key="1">
    <citation type="submission" date="2017-05" db="EMBL/GenBank/DDBJ databases">
        <title>Comparative genomic and metabolic analysis of manganese-oxidizing mechanisms in Celeribater manganoxidans DY25T: its adaption to the environment of polymetallic nodule.</title>
        <authorList>
            <person name="Wang X."/>
        </authorList>
    </citation>
    <scope>NUCLEOTIDE SEQUENCE [LARGE SCALE GENOMIC DNA]</scope>
    <source>
        <strain evidence="2 3">DY25</strain>
    </source>
</reference>
<feature type="region of interest" description="Disordered" evidence="1">
    <location>
        <begin position="92"/>
        <end position="114"/>
    </location>
</feature>
<evidence type="ECO:0008006" key="4">
    <source>
        <dbReference type="Google" id="ProtNLM"/>
    </source>
</evidence>
<dbReference type="EMBL" id="CP021404">
    <property type="protein sequence ID" value="ATI42443.1"/>
    <property type="molecule type" value="Genomic_DNA"/>
</dbReference>